<dbReference type="Pfam" id="PF08340">
    <property type="entry name" value="YicC-like_C"/>
    <property type="match status" value="1"/>
</dbReference>
<evidence type="ECO:0000256" key="1">
    <source>
        <dbReference type="ARBA" id="ARBA00001968"/>
    </source>
</evidence>
<evidence type="ECO:0000259" key="8">
    <source>
        <dbReference type="Pfam" id="PF08340"/>
    </source>
</evidence>
<dbReference type="Pfam" id="PF03755">
    <property type="entry name" value="YicC-like_N"/>
    <property type="match status" value="1"/>
</dbReference>
<evidence type="ECO:0000256" key="2">
    <source>
        <dbReference type="ARBA" id="ARBA00022722"/>
    </source>
</evidence>
<accession>A0A9X3EEI8</accession>
<name>A0A9X3EEI8_9GAMM</name>
<keyword evidence="2" id="KW-0540">Nuclease</keyword>
<reference evidence="9" key="1">
    <citation type="submission" date="2022-11" db="EMBL/GenBank/DDBJ databases">
        <title>Parathalassolutuus dongxingensis gen. nov., sp. nov., a novel member of family Oceanospirillaceae isolated from a coastal shrimp pond in Guangxi, China.</title>
        <authorList>
            <person name="Chen H."/>
        </authorList>
    </citation>
    <scope>NUCLEOTIDE SEQUENCE</scope>
    <source>
        <strain evidence="9">G-43</strain>
    </source>
</reference>
<sequence length="291" mass="33046">MVNSMTSFARHSSNSQAGQLTWEIRTVNSRYLEPHFRLPDSLRELEPALRDALRQQFSRGKIECFLKLQTDNSNQSLSVNTDRLNELASALDQIRATIPDSSNPDALALLAWPGILRNEGSDQPMLLEQALDGFRQCLDVAQHTRAREGAELANLIRQRIDAMTALVKDVQTHLPEALAAQRQQLQNRLTDMLDGKENLASQERLEQEMVILAQKADVAEELDRLRTHITEIGRILKRNEPIGRRLDFMMQELNREANTLSSKALTSVTTQAAVEMKVLIEQMREQVQNIE</sequence>
<dbReference type="InterPro" id="IPR013527">
    <property type="entry name" value="YicC-like_N"/>
</dbReference>
<dbReference type="RefSeq" id="WP_283173967.1">
    <property type="nucleotide sequence ID" value="NZ_JAPNOA010000028.1"/>
</dbReference>
<dbReference type="NCBIfam" id="TIGR00255">
    <property type="entry name" value="YicC/YloC family endoribonuclease"/>
    <property type="match status" value="1"/>
</dbReference>
<proteinExistence type="inferred from homology"/>
<feature type="coiled-coil region" evidence="6">
    <location>
        <begin position="182"/>
        <end position="222"/>
    </location>
</feature>
<dbReference type="InterPro" id="IPR013551">
    <property type="entry name" value="YicC-like_C"/>
</dbReference>
<feature type="domain" description="Endoribonuclease YicC-like C-terminal" evidence="8">
    <location>
        <begin position="171"/>
        <end position="291"/>
    </location>
</feature>
<feature type="domain" description="Endoribonuclease YicC-like N-terminal" evidence="7">
    <location>
        <begin position="2"/>
        <end position="153"/>
    </location>
</feature>
<keyword evidence="6" id="KW-0175">Coiled coil</keyword>
<evidence type="ECO:0000313" key="10">
    <source>
        <dbReference type="Proteomes" id="UP001150830"/>
    </source>
</evidence>
<dbReference type="AlphaFoldDB" id="A0A9X3EEI8"/>
<dbReference type="InterPro" id="IPR005229">
    <property type="entry name" value="YicC/YloC-like"/>
</dbReference>
<keyword evidence="4" id="KW-0378">Hydrolase</keyword>
<evidence type="ECO:0000259" key="7">
    <source>
        <dbReference type="Pfam" id="PF03755"/>
    </source>
</evidence>
<organism evidence="9 10">
    <name type="scientific">Parathalassolituus penaei</name>
    <dbReference type="NCBI Taxonomy" id="2997323"/>
    <lineage>
        <taxon>Bacteria</taxon>
        <taxon>Pseudomonadati</taxon>
        <taxon>Pseudomonadota</taxon>
        <taxon>Gammaproteobacteria</taxon>
        <taxon>Oceanospirillales</taxon>
        <taxon>Oceanospirillaceae</taxon>
        <taxon>Parathalassolituus</taxon>
    </lineage>
</organism>
<evidence type="ECO:0000256" key="4">
    <source>
        <dbReference type="ARBA" id="ARBA00022801"/>
    </source>
</evidence>
<evidence type="ECO:0000313" key="9">
    <source>
        <dbReference type="EMBL" id="MCY0965756.1"/>
    </source>
</evidence>
<gene>
    <name evidence="9" type="ORF">OUO13_11195</name>
</gene>
<dbReference type="EMBL" id="JAPNOA010000028">
    <property type="protein sequence ID" value="MCY0965756.1"/>
    <property type="molecule type" value="Genomic_DNA"/>
</dbReference>
<comment type="caution">
    <text evidence="9">The sequence shown here is derived from an EMBL/GenBank/DDBJ whole genome shotgun (WGS) entry which is preliminary data.</text>
</comment>
<protein>
    <submittedName>
        <fullName evidence="9">YicC family protein</fullName>
    </submittedName>
</protein>
<keyword evidence="3" id="KW-0255">Endonuclease</keyword>
<dbReference type="PANTHER" id="PTHR30636:SF3">
    <property type="entry name" value="UPF0701 PROTEIN YICC"/>
    <property type="match status" value="1"/>
</dbReference>
<evidence type="ECO:0000256" key="6">
    <source>
        <dbReference type="SAM" id="Coils"/>
    </source>
</evidence>
<dbReference type="GO" id="GO:0004521">
    <property type="term" value="F:RNA endonuclease activity"/>
    <property type="evidence" value="ECO:0007669"/>
    <property type="project" value="InterPro"/>
</dbReference>
<comment type="cofactor">
    <cofactor evidence="1">
        <name>a divalent metal cation</name>
        <dbReference type="ChEBI" id="CHEBI:60240"/>
    </cofactor>
</comment>
<dbReference type="GO" id="GO:0016787">
    <property type="term" value="F:hydrolase activity"/>
    <property type="evidence" value="ECO:0007669"/>
    <property type="project" value="UniProtKB-KW"/>
</dbReference>
<dbReference type="PANTHER" id="PTHR30636">
    <property type="entry name" value="UPF0701 PROTEIN YICC"/>
    <property type="match status" value="1"/>
</dbReference>
<comment type="similarity">
    <text evidence="5">Belongs to the YicC/YloC family.</text>
</comment>
<evidence type="ECO:0000256" key="3">
    <source>
        <dbReference type="ARBA" id="ARBA00022759"/>
    </source>
</evidence>
<evidence type="ECO:0000256" key="5">
    <source>
        <dbReference type="ARBA" id="ARBA00035648"/>
    </source>
</evidence>
<dbReference type="Proteomes" id="UP001150830">
    <property type="component" value="Unassembled WGS sequence"/>
</dbReference>
<keyword evidence="10" id="KW-1185">Reference proteome</keyword>